<evidence type="ECO:0000256" key="1">
    <source>
        <dbReference type="ARBA" id="ARBA00007074"/>
    </source>
</evidence>
<dbReference type="Pfam" id="PF00877">
    <property type="entry name" value="NLPC_P60"/>
    <property type="match status" value="1"/>
</dbReference>
<dbReference type="InterPro" id="IPR038765">
    <property type="entry name" value="Papain-like_cys_pep_sf"/>
</dbReference>
<gene>
    <name evidence="8" type="ORF">Aau02nite_36150</name>
</gene>
<keyword evidence="6" id="KW-0732">Signal</keyword>
<sequence length="536" mass="54994">MAYSAATAAAIAALFNPLPASAAPPAAPPAPAVPDAGSRPLAQGSLVLPGQQVASTPTTTAPITTPGVALSPVMAKIEKGRTELAALGEQLTKAKGEVDLVTQQITAADQKVTQSSTAISQARTEVASAAASAVRDAAALPPGSLRSGLSDLDSLARINRGDSATQQAAARQLTIAQSTYDAALAEQQAAQARLTTLTADRDKLQKSVDKKSAAQQKLEQDNAAAIAAADSAQAAQDARAGAGYLAGENAGRGADPRAIAALRFALAQRGDPYVWSEEGPDEYDCSGLMWAAYRSPGAGDFKLTRVSRDQYFQTRERVVDRYSLLPGDLLFFSSSSSWQQIHHVAMYAGNGMMVEAPRTGLNVRLVPVRWTRLFSATRIYGSIEGTVQGPNLGSPDPEKPSDHNTRPNTPSPRPTTPSPKPTTPSPKPTTPAPKPTTVSPKPTTPEATPTTTAPATTAPATTAPATTAPPAATAAPATKNPADDKPSTPQGSAGNSPTKDDKPSPTKDDKPSATSSQTKSSAASTPSEAGSKSAGS</sequence>
<keyword evidence="4" id="KW-0788">Thiol protease</keyword>
<keyword evidence="3" id="KW-0378">Hydrolase</keyword>
<evidence type="ECO:0000259" key="7">
    <source>
        <dbReference type="PROSITE" id="PS51935"/>
    </source>
</evidence>
<keyword evidence="2" id="KW-0645">Protease</keyword>
<protein>
    <recommendedName>
        <fullName evidence="7">NlpC/P60 domain-containing protein</fullName>
    </recommendedName>
</protein>
<dbReference type="PRINTS" id="PR01217">
    <property type="entry name" value="PRICHEXTENSN"/>
</dbReference>
<dbReference type="PANTHER" id="PTHR47359">
    <property type="entry name" value="PEPTIDOGLYCAN DL-ENDOPEPTIDASE CWLO"/>
    <property type="match status" value="1"/>
</dbReference>
<feature type="compositionally biased region" description="Low complexity" evidence="5">
    <location>
        <begin position="435"/>
        <end position="478"/>
    </location>
</feature>
<dbReference type="EMBL" id="BOQL01000027">
    <property type="protein sequence ID" value="GIM69459.1"/>
    <property type="molecule type" value="Genomic_DNA"/>
</dbReference>
<evidence type="ECO:0000313" key="9">
    <source>
        <dbReference type="Proteomes" id="UP000681340"/>
    </source>
</evidence>
<dbReference type="InterPro" id="IPR051794">
    <property type="entry name" value="PG_Endopeptidase_C40"/>
</dbReference>
<dbReference type="AlphaFoldDB" id="A0A919SBB4"/>
<feature type="region of interest" description="Disordered" evidence="5">
    <location>
        <begin position="22"/>
        <end position="43"/>
    </location>
</feature>
<dbReference type="InterPro" id="IPR000064">
    <property type="entry name" value="NLP_P60_dom"/>
</dbReference>
<comment type="similarity">
    <text evidence="1">Belongs to the peptidase C40 family.</text>
</comment>
<evidence type="ECO:0000256" key="3">
    <source>
        <dbReference type="ARBA" id="ARBA00022801"/>
    </source>
</evidence>
<dbReference type="PROSITE" id="PS51935">
    <property type="entry name" value="NLPC_P60"/>
    <property type="match status" value="1"/>
</dbReference>
<organism evidence="8 9">
    <name type="scientific">Actinoplanes auranticolor</name>
    <dbReference type="NCBI Taxonomy" id="47988"/>
    <lineage>
        <taxon>Bacteria</taxon>
        <taxon>Bacillati</taxon>
        <taxon>Actinomycetota</taxon>
        <taxon>Actinomycetes</taxon>
        <taxon>Micromonosporales</taxon>
        <taxon>Micromonosporaceae</taxon>
        <taxon>Actinoplanes</taxon>
    </lineage>
</organism>
<dbReference type="RefSeq" id="WP_246595236.1">
    <property type="nucleotide sequence ID" value="NZ_BAABEA010000021.1"/>
</dbReference>
<feature type="region of interest" description="Disordered" evidence="5">
    <location>
        <begin position="384"/>
        <end position="536"/>
    </location>
</feature>
<feature type="compositionally biased region" description="Basic and acidic residues" evidence="5">
    <location>
        <begin position="498"/>
        <end position="511"/>
    </location>
</feature>
<accession>A0A919SBB4</accession>
<dbReference type="SUPFAM" id="SSF54001">
    <property type="entry name" value="Cysteine proteinases"/>
    <property type="match status" value="1"/>
</dbReference>
<dbReference type="Proteomes" id="UP000681340">
    <property type="component" value="Unassembled WGS sequence"/>
</dbReference>
<keyword evidence="9" id="KW-1185">Reference proteome</keyword>
<feature type="chain" id="PRO_5037157921" description="NlpC/P60 domain-containing protein" evidence="6">
    <location>
        <begin position="23"/>
        <end position="536"/>
    </location>
</feature>
<evidence type="ECO:0000256" key="4">
    <source>
        <dbReference type="ARBA" id="ARBA00022807"/>
    </source>
</evidence>
<name>A0A919SBB4_9ACTN</name>
<feature type="domain" description="NlpC/P60" evidence="7">
    <location>
        <begin position="255"/>
        <end position="381"/>
    </location>
</feature>
<comment type="caution">
    <text evidence="8">The sequence shown here is derived from an EMBL/GenBank/DDBJ whole genome shotgun (WGS) entry which is preliminary data.</text>
</comment>
<feature type="compositionally biased region" description="Pro residues" evidence="5">
    <location>
        <begin position="409"/>
        <end position="434"/>
    </location>
</feature>
<reference evidence="8" key="1">
    <citation type="submission" date="2021-03" db="EMBL/GenBank/DDBJ databases">
        <title>Whole genome shotgun sequence of Actinoplanes auranticolor NBRC 12245.</title>
        <authorList>
            <person name="Komaki H."/>
            <person name="Tamura T."/>
        </authorList>
    </citation>
    <scope>NUCLEOTIDE SEQUENCE</scope>
    <source>
        <strain evidence="8">NBRC 12245</strain>
    </source>
</reference>
<dbReference type="PANTHER" id="PTHR47359:SF3">
    <property type="entry name" value="NLP_P60 DOMAIN-CONTAINING PROTEIN-RELATED"/>
    <property type="match status" value="1"/>
</dbReference>
<evidence type="ECO:0000313" key="8">
    <source>
        <dbReference type="EMBL" id="GIM69459.1"/>
    </source>
</evidence>
<evidence type="ECO:0000256" key="2">
    <source>
        <dbReference type="ARBA" id="ARBA00022670"/>
    </source>
</evidence>
<feature type="compositionally biased region" description="Basic and acidic residues" evidence="5">
    <location>
        <begin position="396"/>
        <end position="405"/>
    </location>
</feature>
<evidence type="ECO:0000256" key="5">
    <source>
        <dbReference type="SAM" id="MobiDB-lite"/>
    </source>
</evidence>
<dbReference type="GO" id="GO:0008234">
    <property type="term" value="F:cysteine-type peptidase activity"/>
    <property type="evidence" value="ECO:0007669"/>
    <property type="project" value="UniProtKB-KW"/>
</dbReference>
<evidence type="ECO:0000256" key="6">
    <source>
        <dbReference type="SAM" id="SignalP"/>
    </source>
</evidence>
<feature type="signal peptide" evidence="6">
    <location>
        <begin position="1"/>
        <end position="22"/>
    </location>
</feature>
<dbReference type="GO" id="GO:0006508">
    <property type="term" value="P:proteolysis"/>
    <property type="evidence" value="ECO:0007669"/>
    <property type="project" value="UniProtKB-KW"/>
</dbReference>
<proteinExistence type="inferred from homology"/>
<feature type="compositionally biased region" description="Low complexity" evidence="5">
    <location>
        <begin position="512"/>
        <end position="527"/>
    </location>
</feature>
<dbReference type="Gene3D" id="3.90.1720.10">
    <property type="entry name" value="endopeptidase domain like (from Nostoc punctiforme)"/>
    <property type="match status" value="1"/>
</dbReference>